<evidence type="ECO:0000313" key="3">
    <source>
        <dbReference type="Proteomes" id="UP000001890"/>
    </source>
</evidence>
<dbReference type="Proteomes" id="UP000001890">
    <property type="component" value="Chromosome"/>
</dbReference>
<name>D2UB06_XANAP</name>
<protein>
    <recommendedName>
        <fullName evidence="1">X-Tfes XVIPCD domain-containing protein</fullName>
    </recommendedName>
</protein>
<dbReference type="Pfam" id="PF20410">
    <property type="entry name" value="X-Tfes_XVIPCD"/>
    <property type="match status" value="1"/>
</dbReference>
<proteinExistence type="predicted"/>
<evidence type="ECO:0000259" key="1">
    <source>
        <dbReference type="Pfam" id="PF20410"/>
    </source>
</evidence>
<accession>D2UB06</accession>
<sequence length="71" mass="7959">MALNARERGLTRVDHLHFNADKSGIVAEQKSNGFGMSHQFSGTNIQHAMQTLPALGHSALRRWSVMRACRR</sequence>
<keyword evidence="3" id="KW-1185">Reference proteome</keyword>
<dbReference type="AlphaFoldDB" id="D2UB06"/>
<reference evidence="2 3" key="1">
    <citation type="journal article" date="2009" name="BMC Genomics">
        <title>The complete genome sequence of Xanthomonas albilineans provides new insights into the reductive genome evolution of the xylem-limited Xanthomonadaceae.</title>
        <authorList>
            <person name="Pieretti I."/>
            <person name="Royer M."/>
            <person name="Barbe V."/>
            <person name="Carrere S."/>
            <person name="Koebnik R."/>
            <person name="Cociancich S."/>
            <person name="Couloux A."/>
            <person name="Darrasse A."/>
            <person name="Gouzy J."/>
            <person name="Jacques M.A."/>
            <person name="Lauber E."/>
            <person name="Manceau C."/>
            <person name="Mangenot S."/>
            <person name="Poussier S."/>
            <person name="Segurens B."/>
            <person name="Szurek B."/>
            <person name="Verdier V."/>
            <person name="Arlat M."/>
            <person name="Rott P."/>
        </authorList>
    </citation>
    <scope>NUCLEOTIDE SEQUENCE [LARGE SCALE GENOMIC DNA]</scope>
    <source>
        <strain evidence="3">GPE PC73 / CFBP 7063</strain>
    </source>
</reference>
<evidence type="ECO:0000313" key="2">
    <source>
        <dbReference type="EMBL" id="CBA14866.1"/>
    </source>
</evidence>
<dbReference type="KEGG" id="xal:XALC_0324"/>
<dbReference type="InterPro" id="IPR046519">
    <property type="entry name" value="X-Tfes_XVIPCD"/>
</dbReference>
<dbReference type="RefSeq" id="WP_012914883.1">
    <property type="nucleotide sequence ID" value="NC_013722.1"/>
</dbReference>
<dbReference type="EMBL" id="FP565176">
    <property type="protein sequence ID" value="CBA14866.1"/>
    <property type="molecule type" value="Genomic_DNA"/>
</dbReference>
<feature type="domain" description="X-Tfes XVIPCD" evidence="1">
    <location>
        <begin position="2"/>
        <end position="51"/>
    </location>
</feature>
<gene>
    <name evidence="2" type="ordered locus">XALc_0324</name>
</gene>
<organism evidence="2 3">
    <name type="scientific">Xanthomonas albilineans (strain GPE PC73 / CFBP 7063)</name>
    <dbReference type="NCBI Taxonomy" id="380358"/>
    <lineage>
        <taxon>Bacteria</taxon>
        <taxon>Pseudomonadati</taxon>
        <taxon>Pseudomonadota</taxon>
        <taxon>Gammaproteobacteria</taxon>
        <taxon>Lysobacterales</taxon>
        <taxon>Lysobacteraceae</taxon>
        <taxon>Xanthomonas</taxon>
    </lineage>
</organism>